<dbReference type="EMBL" id="JAQGDS010000003">
    <property type="protein sequence ID" value="KAJ6262441.1"/>
    <property type="molecule type" value="Genomic_DNA"/>
</dbReference>
<dbReference type="GO" id="GO:0016491">
    <property type="term" value="F:oxidoreductase activity"/>
    <property type="evidence" value="ECO:0007669"/>
    <property type="project" value="UniProtKB-KW"/>
</dbReference>
<evidence type="ECO:0000256" key="1">
    <source>
        <dbReference type="ARBA" id="ARBA00023002"/>
    </source>
</evidence>
<accession>A0AAD6J5E6</accession>
<name>A0AAD6J5E6_DREDA</name>
<evidence type="ECO:0000313" key="4">
    <source>
        <dbReference type="Proteomes" id="UP001221413"/>
    </source>
</evidence>
<dbReference type="Gene3D" id="3.20.20.100">
    <property type="entry name" value="NADP-dependent oxidoreductase domain"/>
    <property type="match status" value="1"/>
</dbReference>
<reference evidence="3" key="1">
    <citation type="submission" date="2023-01" db="EMBL/GenBank/DDBJ databases">
        <title>The chitinases involved in constricting ring structure development in the nematode-trapping fungus Drechslerella dactyloides.</title>
        <authorList>
            <person name="Wang R."/>
            <person name="Zhang L."/>
            <person name="Tang P."/>
            <person name="Li S."/>
            <person name="Liang L."/>
        </authorList>
    </citation>
    <scope>NUCLEOTIDE SEQUENCE</scope>
    <source>
        <strain evidence="3">YMF1.00031</strain>
    </source>
</reference>
<dbReference type="AlphaFoldDB" id="A0AAD6J5E6"/>
<dbReference type="PANTHER" id="PTHR43625:SF40">
    <property type="entry name" value="ALDO-KETO REDUCTASE YAKC [NADP(+)]"/>
    <property type="match status" value="1"/>
</dbReference>
<keyword evidence="4" id="KW-1185">Reference proteome</keyword>
<evidence type="ECO:0000313" key="3">
    <source>
        <dbReference type="EMBL" id="KAJ6262441.1"/>
    </source>
</evidence>
<protein>
    <recommendedName>
        <fullName evidence="2">NADP-dependent oxidoreductase domain-containing protein</fullName>
    </recommendedName>
</protein>
<sequence>MVIYGTPIPTRPLGKNGPQVSAIGYGAMGIAIGYGLAKPDEQRLKILDAVVENGIYFIDTSDFYADSEALIGKWLGLNPGLREKIFLATKFGIVGDPGFNAPQNGKPEYVKSAIEKSLKNLGTDYVDLYYYHRIEKEVPIEVTMQALKELKQAGKIKHIGLSECSAETIRRAHAIEPLTAVQLEYSPFSLDIEDPSLGIISTCRELGIAIVCYSPLCRGLVTGRFRSQADFGPGDLRGYLPRFNVENLTKNLELVDRIKALANKKSVTPAQLTLAWELGRGNDFIPIPGTVQVEAMRENLGTINIHLTEEEREEITKAARDCPPTGERYPPQLLHELFSDTIKLEDYTPSEQLGS</sequence>
<comment type="caution">
    <text evidence="3">The sequence shown here is derived from an EMBL/GenBank/DDBJ whole genome shotgun (WGS) entry which is preliminary data.</text>
</comment>
<dbReference type="SUPFAM" id="SSF51430">
    <property type="entry name" value="NAD(P)-linked oxidoreductase"/>
    <property type="match status" value="1"/>
</dbReference>
<dbReference type="InterPro" id="IPR050791">
    <property type="entry name" value="Aldo-Keto_reductase"/>
</dbReference>
<dbReference type="Proteomes" id="UP001221413">
    <property type="component" value="Unassembled WGS sequence"/>
</dbReference>
<dbReference type="PRINTS" id="PR00069">
    <property type="entry name" value="ALDKETRDTASE"/>
</dbReference>
<dbReference type="InterPro" id="IPR036812">
    <property type="entry name" value="NAD(P)_OxRdtase_dom_sf"/>
</dbReference>
<dbReference type="InterPro" id="IPR023210">
    <property type="entry name" value="NADP_OxRdtase_dom"/>
</dbReference>
<dbReference type="Pfam" id="PF00248">
    <property type="entry name" value="Aldo_ket_red"/>
    <property type="match status" value="1"/>
</dbReference>
<dbReference type="GO" id="GO:0005737">
    <property type="term" value="C:cytoplasm"/>
    <property type="evidence" value="ECO:0007669"/>
    <property type="project" value="TreeGrafter"/>
</dbReference>
<gene>
    <name evidence="3" type="ORF">Dda_3249</name>
</gene>
<proteinExistence type="predicted"/>
<organism evidence="3 4">
    <name type="scientific">Drechslerella dactyloides</name>
    <name type="common">Nematode-trapping fungus</name>
    <name type="synonym">Arthrobotrys dactyloides</name>
    <dbReference type="NCBI Taxonomy" id="74499"/>
    <lineage>
        <taxon>Eukaryota</taxon>
        <taxon>Fungi</taxon>
        <taxon>Dikarya</taxon>
        <taxon>Ascomycota</taxon>
        <taxon>Pezizomycotina</taxon>
        <taxon>Orbiliomycetes</taxon>
        <taxon>Orbiliales</taxon>
        <taxon>Orbiliaceae</taxon>
        <taxon>Drechslerella</taxon>
    </lineage>
</organism>
<keyword evidence="1" id="KW-0560">Oxidoreductase</keyword>
<dbReference type="InterPro" id="IPR020471">
    <property type="entry name" value="AKR"/>
</dbReference>
<feature type="domain" description="NADP-dependent oxidoreductase" evidence="2">
    <location>
        <begin position="22"/>
        <end position="318"/>
    </location>
</feature>
<evidence type="ECO:0000259" key="2">
    <source>
        <dbReference type="Pfam" id="PF00248"/>
    </source>
</evidence>
<dbReference type="PANTHER" id="PTHR43625">
    <property type="entry name" value="AFLATOXIN B1 ALDEHYDE REDUCTASE"/>
    <property type="match status" value="1"/>
</dbReference>